<evidence type="ECO:0000259" key="6">
    <source>
        <dbReference type="Pfam" id="PF05198"/>
    </source>
</evidence>
<dbReference type="SUPFAM" id="SSF55200">
    <property type="entry name" value="Translation initiation factor IF3, C-terminal domain"/>
    <property type="match status" value="1"/>
</dbReference>
<dbReference type="GO" id="GO:0005829">
    <property type="term" value="C:cytosol"/>
    <property type="evidence" value="ECO:0007669"/>
    <property type="project" value="TreeGrafter"/>
</dbReference>
<evidence type="ECO:0000256" key="1">
    <source>
        <dbReference type="ARBA" id="ARBA00005439"/>
    </source>
</evidence>
<sequence>MIGQNDEQIGIIETVEALAMAREAGLDLVEVAPQSSPPVCRIMDYGKWKYSQSKDERRSRAQRHEVELKEIRIKTPKIGEHDLQIKVDHAHEFLQRGDRVQFGLRFRGRELAHIDEGLKVFEKIRDALADISKVEQHPRREGRRITMMLSSTVKKISKKKPPKKDKKDKKDTPAAETAPPATDAEAPPAEPETGPAETPSDA</sequence>
<reference evidence="7" key="1">
    <citation type="journal article" date="2015" name="Nature">
        <title>Complex archaea that bridge the gap between prokaryotes and eukaryotes.</title>
        <authorList>
            <person name="Spang A."/>
            <person name="Saw J.H."/>
            <person name="Jorgensen S.L."/>
            <person name="Zaremba-Niedzwiedzka K."/>
            <person name="Martijn J."/>
            <person name="Lind A.E."/>
            <person name="van Eijk R."/>
            <person name="Schleper C."/>
            <person name="Guy L."/>
            <person name="Ettema T.J."/>
        </authorList>
    </citation>
    <scope>NUCLEOTIDE SEQUENCE</scope>
</reference>
<evidence type="ECO:0000256" key="2">
    <source>
        <dbReference type="ARBA" id="ARBA00022540"/>
    </source>
</evidence>
<evidence type="ECO:0000313" key="7">
    <source>
        <dbReference type="EMBL" id="KKN84907.1"/>
    </source>
</evidence>
<dbReference type="InterPro" id="IPR036787">
    <property type="entry name" value="T_IF-3_N_sf"/>
</dbReference>
<gene>
    <name evidence="7" type="ORF">LCGC14_0284320</name>
</gene>
<comment type="similarity">
    <text evidence="1">Belongs to the IF-3 family.</text>
</comment>
<feature type="compositionally biased region" description="Basic residues" evidence="4">
    <location>
        <begin position="155"/>
        <end position="167"/>
    </location>
</feature>
<evidence type="ECO:0008006" key="8">
    <source>
        <dbReference type="Google" id="ProtNLM"/>
    </source>
</evidence>
<dbReference type="GO" id="GO:0016020">
    <property type="term" value="C:membrane"/>
    <property type="evidence" value="ECO:0007669"/>
    <property type="project" value="TreeGrafter"/>
</dbReference>
<keyword evidence="3" id="KW-0648">Protein biosynthesis</keyword>
<feature type="domain" description="Translation initiation factor 3 C-terminal" evidence="5">
    <location>
        <begin position="66"/>
        <end position="150"/>
    </location>
</feature>
<proteinExistence type="inferred from homology"/>
<dbReference type="EMBL" id="LAZR01000165">
    <property type="protein sequence ID" value="KKN84907.1"/>
    <property type="molecule type" value="Genomic_DNA"/>
</dbReference>
<dbReference type="NCBIfam" id="TIGR00168">
    <property type="entry name" value="infC"/>
    <property type="match status" value="1"/>
</dbReference>
<dbReference type="PANTHER" id="PTHR10938:SF0">
    <property type="entry name" value="TRANSLATION INITIATION FACTOR IF-3, MITOCHONDRIAL"/>
    <property type="match status" value="1"/>
</dbReference>
<dbReference type="PANTHER" id="PTHR10938">
    <property type="entry name" value="TRANSLATION INITIATION FACTOR IF-3"/>
    <property type="match status" value="1"/>
</dbReference>
<name>A0A0F9UC21_9ZZZZ</name>
<dbReference type="GO" id="GO:0043022">
    <property type="term" value="F:ribosome binding"/>
    <property type="evidence" value="ECO:0007669"/>
    <property type="project" value="TreeGrafter"/>
</dbReference>
<organism evidence="7">
    <name type="scientific">marine sediment metagenome</name>
    <dbReference type="NCBI Taxonomy" id="412755"/>
    <lineage>
        <taxon>unclassified sequences</taxon>
        <taxon>metagenomes</taxon>
        <taxon>ecological metagenomes</taxon>
    </lineage>
</organism>
<dbReference type="AlphaFoldDB" id="A0A0F9UC21"/>
<dbReference type="SUPFAM" id="SSF54364">
    <property type="entry name" value="Translation initiation factor IF3, N-terminal domain"/>
    <property type="match status" value="1"/>
</dbReference>
<dbReference type="Pfam" id="PF05198">
    <property type="entry name" value="IF3_N"/>
    <property type="match status" value="1"/>
</dbReference>
<evidence type="ECO:0000259" key="5">
    <source>
        <dbReference type="Pfam" id="PF00707"/>
    </source>
</evidence>
<dbReference type="InterPro" id="IPR019814">
    <property type="entry name" value="Translation_initiation_fac_3_N"/>
</dbReference>
<dbReference type="Gene3D" id="3.10.20.80">
    <property type="entry name" value="Translation initiation factor 3 (IF-3), N-terminal domain"/>
    <property type="match status" value="1"/>
</dbReference>
<dbReference type="Gene3D" id="3.30.110.10">
    <property type="entry name" value="Translation initiation factor 3 (IF-3), C-terminal domain"/>
    <property type="match status" value="1"/>
</dbReference>
<feature type="domain" description="Translation initiation factor 3 N-terminal" evidence="6">
    <location>
        <begin position="2"/>
        <end position="57"/>
    </location>
</feature>
<dbReference type="InterPro" id="IPR036788">
    <property type="entry name" value="T_IF-3_C_sf"/>
</dbReference>
<dbReference type="GO" id="GO:0003743">
    <property type="term" value="F:translation initiation factor activity"/>
    <property type="evidence" value="ECO:0007669"/>
    <property type="project" value="UniProtKB-KW"/>
</dbReference>
<dbReference type="GO" id="GO:0032790">
    <property type="term" value="P:ribosome disassembly"/>
    <property type="evidence" value="ECO:0007669"/>
    <property type="project" value="TreeGrafter"/>
</dbReference>
<feature type="compositionally biased region" description="Low complexity" evidence="4">
    <location>
        <begin position="174"/>
        <end position="202"/>
    </location>
</feature>
<dbReference type="Pfam" id="PF00707">
    <property type="entry name" value="IF3_C"/>
    <property type="match status" value="1"/>
</dbReference>
<protein>
    <recommendedName>
        <fullName evidence="8">Translation initiation factor 3 N-terminal domain-containing protein</fullName>
    </recommendedName>
</protein>
<dbReference type="InterPro" id="IPR019815">
    <property type="entry name" value="Translation_initiation_fac_3_C"/>
</dbReference>
<evidence type="ECO:0000256" key="3">
    <source>
        <dbReference type="ARBA" id="ARBA00022917"/>
    </source>
</evidence>
<accession>A0A0F9UC21</accession>
<keyword evidence="2" id="KW-0396">Initiation factor</keyword>
<comment type="caution">
    <text evidence="7">The sequence shown here is derived from an EMBL/GenBank/DDBJ whole genome shotgun (WGS) entry which is preliminary data.</text>
</comment>
<feature type="region of interest" description="Disordered" evidence="4">
    <location>
        <begin position="135"/>
        <end position="202"/>
    </location>
</feature>
<evidence type="ECO:0000256" key="4">
    <source>
        <dbReference type="SAM" id="MobiDB-lite"/>
    </source>
</evidence>
<dbReference type="InterPro" id="IPR001288">
    <property type="entry name" value="Translation_initiation_fac_3"/>
</dbReference>